<feature type="compositionally biased region" description="Basic and acidic residues" evidence="1">
    <location>
        <begin position="1"/>
        <end position="17"/>
    </location>
</feature>
<protein>
    <submittedName>
        <fullName evidence="2">Uncharacterized protein</fullName>
    </submittedName>
</protein>
<evidence type="ECO:0000313" key="2">
    <source>
        <dbReference type="EMBL" id="VCU10778.1"/>
    </source>
</evidence>
<comment type="caution">
    <text evidence="2">The sequence shown here is derived from an EMBL/GenBank/DDBJ whole genome shotgun (WGS) entry which is preliminary data.</text>
</comment>
<sequence length="72" mass="7843">MTDTRRWGYRGPEEHLFDGPLPEGWADRPARGYHPHDVERGIPPEPGAPGAPGDAPDRQAAAPPPAPKKRKS</sequence>
<name>A0A3S4FF67_9BRAD</name>
<feature type="compositionally biased region" description="Basic and acidic residues" evidence="1">
    <location>
        <begin position="25"/>
        <end position="42"/>
    </location>
</feature>
<reference evidence="3" key="1">
    <citation type="submission" date="2018-10" db="EMBL/GenBank/DDBJ databases">
        <authorList>
            <person name="Peiro R."/>
            <person name="Begona"/>
            <person name="Cbmso G."/>
            <person name="Lopez M."/>
            <person name="Gonzalez S."/>
            <person name="Sacristan E."/>
            <person name="Castillo E."/>
        </authorList>
    </citation>
    <scope>NUCLEOTIDE SEQUENCE [LARGE SCALE GENOMIC DNA]</scope>
</reference>
<keyword evidence="3" id="KW-1185">Reference proteome</keyword>
<organism evidence="2 3">
    <name type="scientific">Rhodoplanes serenus</name>
    <dbReference type="NCBI Taxonomy" id="200615"/>
    <lineage>
        <taxon>Bacteria</taxon>
        <taxon>Pseudomonadati</taxon>
        <taxon>Pseudomonadota</taxon>
        <taxon>Alphaproteobacteria</taxon>
        <taxon>Hyphomicrobiales</taxon>
        <taxon>Nitrobacteraceae</taxon>
        <taxon>Rhodoplanes</taxon>
    </lineage>
</organism>
<dbReference type="AlphaFoldDB" id="A0A3S4FF67"/>
<evidence type="ECO:0000313" key="3">
    <source>
        <dbReference type="Proteomes" id="UP000289200"/>
    </source>
</evidence>
<dbReference type="EMBL" id="UWOC01000180">
    <property type="protein sequence ID" value="VCU10778.1"/>
    <property type="molecule type" value="Genomic_DNA"/>
</dbReference>
<feature type="compositionally biased region" description="Low complexity" evidence="1">
    <location>
        <begin position="51"/>
        <end position="61"/>
    </location>
</feature>
<gene>
    <name evidence="2" type="ORF">RHODGE_RHODGE_03982</name>
</gene>
<accession>A0A3S4FF67</accession>
<dbReference type="OrthoDB" id="9933049at2"/>
<feature type="region of interest" description="Disordered" evidence="1">
    <location>
        <begin position="1"/>
        <end position="72"/>
    </location>
</feature>
<dbReference type="Proteomes" id="UP000289200">
    <property type="component" value="Unassembled WGS sequence"/>
</dbReference>
<proteinExistence type="predicted"/>
<dbReference type="RefSeq" id="WP_129610835.1">
    <property type="nucleotide sequence ID" value="NZ_UWOC01000180.1"/>
</dbReference>
<evidence type="ECO:0000256" key="1">
    <source>
        <dbReference type="SAM" id="MobiDB-lite"/>
    </source>
</evidence>